<dbReference type="EMBL" id="BAABDH010000011">
    <property type="protein sequence ID" value="GAA3921417.1"/>
    <property type="molecule type" value="Genomic_DNA"/>
</dbReference>
<dbReference type="SUPFAM" id="SSF46785">
    <property type="entry name" value="Winged helix' DNA-binding domain"/>
    <property type="match status" value="2"/>
</dbReference>
<dbReference type="InterPro" id="IPR000525">
    <property type="entry name" value="Initiator_Rep_WH1"/>
</dbReference>
<organism evidence="3 4">
    <name type="scientific">Hymenobacter algoricola</name>
    <dbReference type="NCBI Taxonomy" id="486267"/>
    <lineage>
        <taxon>Bacteria</taxon>
        <taxon>Pseudomonadati</taxon>
        <taxon>Bacteroidota</taxon>
        <taxon>Cytophagia</taxon>
        <taxon>Cytophagales</taxon>
        <taxon>Hymenobacteraceae</taxon>
        <taxon>Hymenobacter</taxon>
    </lineage>
</organism>
<comment type="caution">
    <text evidence="3">The sequence shown here is derived from an EMBL/GenBank/DDBJ whole genome shotgun (WGS) entry which is preliminary data.</text>
</comment>
<comment type="similarity">
    <text evidence="1">Belongs to the initiator RepB protein family.</text>
</comment>
<evidence type="ECO:0000313" key="4">
    <source>
        <dbReference type="Proteomes" id="UP001499909"/>
    </source>
</evidence>
<evidence type="ECO:0000259" key="2">
    <source>
        <dbReference type="Pfam" id="PF01051"/>
    </source>
</evidence>
<dbReference type="Pfam" id="PF01051">
    <property type="entry name" value="Rep3_N"/>
    <property type="match status" value="1"/>
</dbReference>
<dbReference type="Proteomes" id="UP001499909">
    <property type="component" value="Unassembled WGS sequence"/>
</dbReference>
<gene>
    <name evidence="3" type="ORF">GCM10022406_04430</name>
</gene>
<evidence type="ECO:0000313" key="3">
    <source>
        <dbReference type="EMBL" id="GAA3921417.1"/>
    </source>
</evidence>
<proteinExistence type="inferred from homology"/>
<sequence length="339" mass="38269">MFAFANFALVIKLLTMNSDLEVRQHNALTNARYEYTETQSNIFLVLLSKLRKDAPDAVYQITVPEMEELTGNQYNYKQLRESTKEMMSRVHEINTVHNGREVFRQLILFKRIDYILGTGIIELEFNEYATQYLFDLKNNFTSFQVQAALSLTSKHAKRIYIICSQWKDKGETKKTAIIELKRTLGLADSKGREEYTEISMFRRNVLDVAVKQINEKTDLLIGYKLEKVGRGFKNIVFTIKPQAVALPLTFGVLPDEAPGLAAHQVDNARRLLSQLSIVTPALVDQILASPARVAACNKFAHDVKTGKHAKTRSLSGLLLTVLGFKKPANGPLFDAGPTQ</sequence>
<reference evidence="4" key="1">
    <citation type="journal article" date="2019" name="Int. J. Syst. Evol. Microbiol.">
        <title>The Global Catalogue of Microorganisms (GCM) 10K type strain sequencing project: providing services to taxonomists for standard genome sequencing and annotation.</title>
        <authorList>
            <consortium name="The Broad Institute Genomics Platform"/>
            <consortium name="The Broad Institute Genome Sequencing Center for Infectious Disease"/>
            <person name="Wu L."/>
            <person name="Ma J."/>
        </authorList>
    </citation>
    <scope>NUCLEOTIDE SEQUENCE [LARGE SCALE GENOMIC DNA]</scope>
    <source>
        <strain evidence="4">JCM 17214</strain>
    </source>
</reference>
<dbReference type="InterPro" id="IPR036390">
    <property type="entry name" value="WH_DNA-bd_sf"/>
</dbReference>
<feature type="domain" description="Initiator Rep protein WH1" evidence="2">
    <location>
        <begin position="22"/>
        <end position="163"/>
    </location>
</feature>
<protein>
    <recommendedName>
        <fullName evidence="2">Initiator Rep protein WH1 domain-containing protein</fullName>
    </recommendedName>
</protein>
<dbReference type="Pfam" id="PF21205">
    <property type="entry name" value="Rep3_C"/>
    <property type="match status" value="1"/>
</dbReference>
<dbReference type="Gene3D" id="1.10.10.10">
    <property type="entry name" value="Winged helix-like DNA-binding domain superfamily/Winged helix DNA-binding domain"/>
    <property type="match status" value="2"/>
</dbReference>
<keyword evidence="4" id="KW-1185">Reference proteome</keyword>
<accession>A0ABP7MEC0</accession>
<dbReference type="InterPro" id="IPR036388">
    <property type="entry name" value="WH-like_DNA-bd_sf"/>
</dbReference>
<evidence type="ECO:0000256" key="1">
    <source>
        <dbReference type="ARBA" id="ARBA00038283"/>
    </source>
</evidence>
<name>A0ABP7MEC0_9BACT</name>